<accession>A0A0G0B813</accession>
<comment type="caution">
    <text evidence="1">The sequence shown here is derived from an EMBL/GenBank/DDBJ whole genome shotgun (WGS) entry which is preliminary data.</text>
</comment>
<protein>
    <submittedName>
        <fullName evidence="1">Uncharacterized protein</fullName>
    </submittedName>
</protein>
<gene>
    <name evidence="1" type="ORF">UR61_C0020G0003</name>
</gene>
<proteinExistence type="predicted"/>
<dbReference type="EMBL" id="LBPV01000020">
    <property type="protein sequence ID" value="KKP65494.1"/>
    <property type="molecule type" value="Genomic_DNA"/>
</dbReference>
<dbReference type="AlphaFoldDB" id="A0A0G0B813"/>
<evidence type="ECO:0000313" key="2">
    <source>
        <dbReference type="Proteomes" id="UP000033866"/>
    </source>
</evidence>
<sequence>MNRIILFRYHKKPYICRDRLWQLKNFNPGIKIFGLYGGEESEFPKYKKYLSPYLEHNYCIKNKTNFWKWKNSDLGIRLWYKDVGKNLDFDMLHVIEWDLLLFDSLNVLYKKIPKNCVGLTALNPLKNIKPIWTWVFKEPYKTQWVKLLKYAKDQFGYNKEPYASLGPGPCLPKIFLEKFSSIQVPDLSNDEVRLPLFSQIFGFRLFETGFYPKWSDPNIMRYFNCHGDEIPLSRIKKELKRKDGRKSFHPFRKRLKRVIF</sequence>
<name>A0A0G0B813_9BACT</name>
<reference evidence="1 2" key="1">
    <citation type="journal article" date="2015" name="Nature">
        <title>rRNA introns, odd ribosomes, and small enigmatic genomes across a large radiation of phyla.</title>
        <authorList>
            <person name="Brown C.T."/>
            <person name="Hug L.A."/>
            <person name="Thomas B.C."/>
            <person name="Sharon I."/>
            <person name="Castelle C.J."/>
            <person name="Singh A."/>
            <person name="Wilkins M.J."/>
            <person name="Williams K.H."/>
            <person name="Banfield J.F."/>
        </authorList>
    </citation>
    <scope>NUCLEOTIDE SEQUENCE [LARGE SCALE GENOMIC DNA]</scope>
</reference>
<organism evidence="1 2">
    <name type="scientific">candidate division WS6 bacterium GW2011_GWE1_34_7</name>
    <dbReference type="NCBI Taxonomy" id="1619093"/>
    <lineage>
        <taxon>Bacteria</taxon>
        <taxon>Candidatus Dojkabacteria</taxon>
    </lineage>
</organism>
<dbReference type="Proteomes" id="UP000033866">
    <property type="component" value="Unassembled WGS sequence"/>
</dbReference>
<evidence type="ECO:0000313" key="1">
    <source>
        <dbReference type="EMBL" id="KKP65494.1"/>
    </source>
</evidence>